<proteinExistence type="predicted"/>
<dbReference type="AlphaFoldDB" id="A0AAE4L892"/>
<dbReference type="RefSeq" id="WP_315977150.1">
    <property type="nucleotide sequence ID" value="NZ_JAWDEU010000002.1"/>
</dbReference>
<organism evidence="1 2">
    <name type="scientific">Bacteroides uniformis</name>
    <dbReference type="NCBI Taxonomy" id="820"/>
    <lineage>
        <taxon>Bacteria</taxon>
        <taxon>Pseudomonadati</taxon>
        <taxon>Bacteroidota</taxon>
        <taxon>Bacteroidia</taxon>
        <taxon>Bacteroidales</taxon>
        <taxon>Bacteroidaceae</taxon>
        <taxon>Bacteroides</taxon>
    </lineage>
</organism>
<accession>A0AAE4L892</accession>
<protein>
    <submittedName>
        <fullName evidence="1">Uncharacterized protein</fullName>
    </submittedName>
</protein>
<evidence type="ECO:0000313" key="1">
    <source>
        <dbReference type="EMBL" id="MDU0244129.1"/>
    </source>
</evidence>
<gene>
    <name evidence="1" type="ORF">RVH16_05275</name>
</gene>
<sequence length="155" mass="18409">MKEKITRYSNVDAHNAIKQLMLRGERLVVRFFSENTQYLPCALVGTDNVEAFKYVIYQNSFDWLMGYLMCGKSYMEDIDAKPIMTVEEAEHIQDFQFHVLEMFIRSDIPLQFTPLFLDRSSYITGIAPFDYGKVLFKFYRKQELIDYLREHGKMI</sequence>
<reference evidence="1" key="1">
    <citation type="submission" date="2023-10" db="EMBL/GenBank/DDBJ databases">
        <title>Genome of Potential pathogenic bacteria in Crohn's disease.</title>
        <authorList>
            <person name="Rodriguez-Palacios A."/>
        </authorList>
    </citation>
    <scope>NUCLEOTIDE SEQUENCE</scope>
    <source>
        <strain evidence="1">CavFT-hAR50</strain>
    </source>
</reference>
<name>A0AAE4L892_BACUN</name>
<comment type="caution">
    <text evidence="1">The sequence shown here is derived from an EMBL/GenBank/DDBJ whole genome shotgun (WGS) entry which is preliminary data.</text>
</comment>
<evidence type="ECO:0000313" key="2">
    <source>
        <dbReference type="Proteomes" id="UP001181247"/>
    </source>
</evidence>
<dbReference type="Proteomes" id="UP001181247">
    <property type="component" value="Unassembled WGS sequence"/>
</dbReference>
<dbReference type="EMBL" id="JAWDEU010000002">
    <property type="protein sequence ID" value="MDU0244129.1"/>
    <property type="molecule type" value="Genomic_DNA"/>
</dbReference>